<keyword evidence="8" id="KW-0482">Metalloprotease</keyword>
<keyword evidence="9" id="KW-0961">Cell wall biogenesis/degradation</keyword>
<evidence type="ECO:0000313" key="13">
    <source>
        <dbReference type="Proteomes" id="UP000182894"/>
    </source>
</evidence>
<keyword evidence="7" id="KW-0862">Zinc</keyword>
<dbReference type="STRING" id="89065.SAMN05216605_12113"/>
<evidence type="ECO:0000256" key="8">
    <source>
        <dbReference type="ARBA" id="ARBA00023049"/>
    </source>
</evidence>
<dbReference type="GO" id="GO:0046872">
    <property type="term" value="F:metal ion binding"/>
    <property type="evidence" value="ECO:0007669"/>
    <property type="project" value="UniProtKB-KW"/>
</dbReference>
<comment type="cofactor">
    <cofactor evidence="1">
        <name>Zn(2+)</name>
        <dbReference type="ChEBI" id="CHEBI:29105"/>
    </cofactor>
</comment>
<evidence type="ECO:0000256" key="6">
    <source>
        <dbReference type="ARBA" id="ARBA00022801"/>
    </source>
</evidence>
<accession>A0A1G8QNU4</accession>
<evidence type="ECO:0000256" key="3">
    <source>
        <dbReference type="ARBA" id="ARBA00022670"/>
    </source>
</evidence>
<dbReference type="EMBL" id="FNCO01000021">
    <property type="protein sequence ID" value="SDJ06348.1"/>
    <property type="molecule type" value="Genomic_DNA"/>
</dbReference>
<evidence type="ECO:0000256" key="2">
    <source>
        <dbReference type="ARBA" id="ARBA00004776"/>
    </source>
</evidence>
<sequence>MDILAGIQGWFSLHDIHVPIIVLSGLREAKTNEDAGGVKDSAHLRGGACDLTVPGVPVEYLSKLALYLQGGGVGVYPTRSFIHVDDGKMRSWRG</sequence>
<dbReference type="SUPFAM" id="SSF55166">
    <property type="entry name" value="Hedgehog/DD-peptidase"/>
    <property type="match status" value="1"/>
</dbReference>
<dbReference type="PANTHER" id="PTHR37425:SF1">
    <property type="entry name" value="OUTER MEMBRANE PROTEIN"/>
    <property type="match status" value="1"/>
</dbReference>
<dbReference type="InterPro" id="IPR009045">
    <property type="entry name" value="Zn_M74/Hedgehog-like"/>
</dbReference>
<evidence type="ECO:0000256" key="10">
    <source>
        <dbReference type="ARBA" id="ARBA00093448"/>
    </source>
</evidence>
<protein>
    <recommendedName>
        <fullName evidence="11">Murein endopeptidase K</fullName>
    </recommendedName>
</protein>
<proteinExistence type="inferred from homology"/>
<dbReference type="GO" id="GO:0006508">
    <property type="term" value="P:proteolysis"/>
    <property type="evidence" value="ECO:0007669"/>
    <property type="project" value="UniProtKB-KW"/>
</dbReference>
<keyword evidence="4" id="KW-0479">Metal-binding</keyword>
<keyword evidence="3" id="KW-0645">Protease</keyword>
<comment type="similarity">
    <text evidence="10">Belongs to the peptidase M15 family.</text>
</comment>
<evidence type="ECO:0000256" key="9">
    <source>
        <dbReference type="ARBA" id="ARBA00023316"/>
    </source>
</evidence>
<dbReference type="GO" id="GO:0071555">
    <property type="term" value="P:cell wall organization"/>
    <property type="evidence" value="ECO:0007669"/>
    <property type="project" value="UniProtKB-KW"/>
</dbReference>
<dbReference type="PANTHER" id="PTHR37425">
    <property type="match status" value="1"/>
</dbReference>
<name>A0A1G8QNU4_9PSED</name>
<keyword evidence="13" id="KW-1185">Reference proteome</keyword>
<evidence type="ECO:0000256" key="11">
    <source>
        <dbReference type="ARBA" id="ARBA00093666"/>
    </source>
</evidence>
<organism evidence="12 13">
    <name type="scientific">Pseudomonas abietaniphila</name>
    <dbReference type="NCBI Taxonomy" id="89065"/>
    <lineage>
        <taxon>Bacteria</taxon>
        <taxon>Pseudomonadati</taxon>
        <taxon>Pseudomonadota</taxon>
        <taxon>Gammaproteobacteria</taxon>
        <taxon>Pseudomonadales</taxon>
        <taxon>Pseudomonadaceae</taxon>
        <taxon>Pseudomonas</taxon>
    </lineage>
</organism>
<reference evidence="13" key="1">
    <citation type="submission" date="2016-10" db="EMBL/GenBank/DDBJ databases">
        <authorList>
            <person name="Varghese N."/>
            <person name="Submissions S."/>
        </authorList>
    </citation>
    <scope>NUCLEOTIDE SEQUENCE [LARGE SCALE GENOMIC DNA]</scope>
    <source>
        <strain evidence="13">ATCC 700689</strain>
    </source>
</reference>
<dbReference type="AlphaFoldDB" id="A0A1G8QNU4"/>
<dbReference type="InterPro" id="IPR010275">
    <property type="entry name" value="MepK"/>
</dbReference>
<dbReference type="GO" id="GO:0008237">
    <property type="term" value="F:metallopeptidase activity"/>
    <property type="evidence" value="ECO:0007669"/>
    <property type="project" value="UniProtKB-KW"/>
</dbReference>
<comment type="pathway">
    <text evidence="2">Cell wall biogenesis; cell wall polysaccharide biosynthesis.</text>
</comment>
<gene>
    <name evidence="12" type="ORF">SAMN05216605_12113</name>
</gene>
<evidence type="ECO:0000256" key="7">
    <source>
        <dbReference type="ARBA" id="ARBA00022833"/>
    </source>
</evidence>
<evidence type="ECO:0000256" key="1">
    <source>
        <dbReference type="ARBA" id="ARBA00001947"/>
    </source>
</evidence>
<dbReference type="Proteomes" id="UP000182894">
    <property type="component" value="Unassembled WGS sequence"/>
</dbReference>
<evidence type="ECO:0000313" key="12">
    <source>
        <dbReference type="EMBL" id="SDJ06348.1"/>
    </source>
</evidence>
<evidence type="ECO:0000256" key="4">
    <source>
        <dbReference type="ARBA" id="ARBA00022723"/>
    </source>
</evidence>
<keyword evidence="6" id="KW-0378">Hydrolase</keyword>
<dbReference type="Gene3D" id="3.30.1380.10">
    <property type="match status" value="1"/>
</dbReference>
<evidence type="ECO:0000256" key="5">
    <source>
        <dbReference type="ARBA" id="ARBA00022729"/>
    </source>
</evidence>
<dbReference type="Pfam" id="PF05951">
    <property type="entry name" value="Peptidase_M15_2"/>
    <property type="match status" value="1"/>
</dbReference>
<keyword evidence="5" id="KW-0732">Signal</keyword>